<evidence type="ECO:0000313" key="2">
    <source>
        <dbReference type="EMBL" id="MBX59551.1"/>
    </source>
</evidence>
<protein>
    <submittedName>
        <fullName evidence="2">Uncharacterized protein</fullName>
    </submittedName>
</protein>
<dbReference type="AlphaFoldDB" id="A0A2P2PXU1"/>
<proteinExistence type="predicted"/>
<accession>A0A2P2PXU1</accession>
<evidence type="ECO:0000256" key="1">
    <source>
        <dbReference type="SAM" id="MobiDB-lite"/>
    </source>
</evidence>
<sequence length="21" mass="2549">MQFKSPIEKEKVNRKKETTRA</sequence>
<feature type="region of interest" description="Disordered" evidence="1">
    <location>
        <begin position="1"/>
        <end position="21"/>
    </location>
</feature>
<organism evidence="2">
    <name type="scientific">Rhizophora mucronata</name>
    <name type="common">Asiatic mangrove</name>
    <dbReference type="NCBI Taxonomy" id="61149"/>
    <lineage>
        <taxon>Eukaryota</taxon>
        <taxon>Viridiplantae</taxon>
        <taxon>Streptophyta</taxon>
        <taxon>Embryophyta</taxon>
        <taxon>Tracheophyta</taxon>
        <taxon>Spermatophyta</taxon>
        <taxon>Magnoliopsida</taxon>
        <taxon>eudicotyledons</taxon>
        <taxon>Gunneridae</taxon>
        <taxon>Pentapetalae</taxon>
        <taxon>rosids</taxon>
        <taxon>fabids</taxon>
        <taxon>Malpighiales</taxon>
        <taxon>Rhizophoraceae</taxon>
        <taxon>Rhizophora</taxon>
    </lineage>
</organism>
<dbReference type="EMBL" id="GGEC01079067">
    <property type="protein sequence ID" value="MBX59551.1"/>
    <property type="molecule type" value="Transcribed_RNA"/>
</dbReference>
<name>A0A2P2PXU1_RHIMU</name>
<reference evidence="2" key="1">
    <citation type="submission" date="2018-02" db="EMBL/GenBank/DDBJ databases">
        <title>Rhizophora mucronata_Transcriptome.</title>
        <authorList>
            <person name="Meera S.P."/>
            <person name="Sreeshan A."/>
            <person name="Augustine A."/>
        </authorList>
    </citation>
    <scope>NUCLEOTIDE SEQUENCE</scope>
    <source>
        <tissue evidence="2">Leaf</tissue>
    </source>
</reference>